<feature type="transmembrane region" description="Helical" evidence="1">
    <location>
        <begin position="12"/>
        <end position="32"/>
    </location>
</feature>
<dbReference type="Proteomes" id="UP000010931">
    <property type="component" value="Unassembled WGS sequence"/>
</dbReference>
<dbReference type="PATRIC" id="fig|698760.3.peg.6960"/>
<evidence type="ECO:0000313" key="2">
    <source>
        <dbReference type="EMBL" id="ELP64172.1"/>
    </source>
</evidence>
<keyword evidence="1" id="KW-0472">Membrane</keyword>
<dbReference type="GeneID" id="97399364"/>
<keyword evidence="3" id="KW-1185">Reference proteome</keyword>
<dbReference type="EMBL" id="AEJB01000475">
    <property type="protein sequence ID" value="ELP64172.1"/>
    <property type="molecule type" value="Genomic_DNA"/>
</dbReference>
<sequence length="179" mass="18949">MPFDIPMTPLGIPTYGLVSLGGVTTGLSLFAWDFTRWWTSHKKRFSLRALQALLPHLLCLAYGALLVLSVGGIIGAIADWSLWGTNQVGRVVLIYGLGASTPNVTRSSQLALTPGGHAAIIVITVVTIAVCTKRGFRWDYIRQILAGISLGLASSIAGVVGFIVAPTVSWVGDYVAGIL</sequence>
<proteinExistence type="predicted"/>
<evidence type="ECO:0000256" key="1">
    <source>
        <dbReference type="SAM" id="Phobius"/>
    </source>
</evidence>
<organism evidence="2 3">
    <name type="scientific">Streptomyces turgidiscabies (strain Car8)</name>
    <dbReference type="NCBI Taxonomy" id="698760"/>
    <lineage>
        <taxon>Bacteria</taxon>
        <taxon>Bacillati</taxon>
        <taxon>Actinomycetota</taxon>
        <taxon>Actinomycetes</taxon>
        <taxon>Kitasatosporales</taxon>
        <taxon>Streptomycetaceae</taxon>
        <taxon>Streptomyces</taxon>
    </lineage>
</organism>
<gene>
    <name evidence="2" type="ORF">STRTUCAR8_05572</name>
</gene>
<feature type="transmembrane region" description="Helical" evidence="1">
    <location>
        <begin position="53"/>
        <end position="78"/>
    </location>
</feature>
<feature type="transmembrane region" description="Helical" evidence="1">
    <location>
        <begin position="110"/>
        <end position="132"/>
    </location>
</feature>
<keyword evidence="1" id="KW-0812">Transmembrane</keyword>
<name>L7EYT7_STRT8</name>
<feature type="transmembrane region" description="Helical" evidence="1">
    <location>
        <begin position="144"/>
        <end position="165"/>
    </location>
</feature>
<dbReference type="RefSeq" id="WP_006380855.1">
    <property type="nucleotide sequence ID" value="NZ_AEJB01000475.1"/>
</dbReference>
<keyword evidence="1" id="KW-1133">Transmembrane helix</keyword>
<reference evidence="2 3" key="1">
    <citation type="journal article" date="2011" name="Plasmid">
        <title>Streptomyces turgidiscabies Car8 contains a modular pathogenicity island that shares virulence genes with other actinobacterial plant pathogens.</title>
        <authorList>
            <person name="Huguet-Tapia J.C."/>
            <person name="Badger J.H."/>
            <person name="Loria R."/>
            <person name="Pettis G.S."/>
        </authorList>
    </citation>
    <scope>NUCLEOTIDE SEQUENCE [LARGE SCALE GENOMIC DNA]</scope>
    <source>
        <strain evidence="2 3">Car8</strain>
    </source>
</reference>
<comment type="caution">
    <text evidence="2">The sequence shown here is derived from an EMBL/GenBank/DDBJ whole genome shotgun (WGS) entry which is preliminary data.</text>
</comment>
<evidence type="ECO:0000313" key="3">
    <source>
        <dbReference type="Proteomes" id="UP000010931"/>
    </source>
</evidence>
<protein>
    <submittedName>
        <fullName evidence="2">Uncharacterized protein</fullName>
    </submittedName>
</protein>
<dbReference type="AlphaFoldDB" id="L7EYT7"/>
<accession>L7EYT7</accession>